<evidence type="ECO:0000256" key="1">
    <source>
        <dbReference type="SAM" id="MobiDB-lite"/>
    </source>
</evidence>
<dbReference type="AlphaFoldDB" id="A0A6J4THB4"/>
<dbReference type="EMBL" id="CADCVX010000417">
    <property type="protein sequence ID" value="CAA9522502.1"/>
    <property type="molecule type" value="Genomic_DNA"/>
</dbReference>
<evidence type="ECO:0000313" key="2">
    <source>
        <dbReference type="EMBL" id="CAA9522502.1"/>
    </source>
</evidence>
<accession>A0A6J4THB4</accession>
<reference evidence="2" key="1">
    <citation type="submission" date="2020-02" db="EMBL/GenBank/DDBJ databases">
        <authorList>
            <person name="Meier V. D."/>
        </authorList>
    </citation>
    <scope>NUCLEOTIDE SEQUENCE</scope>
    <source>
        <strain evidence="2">AVDCRST_MAG91</strain>
    </source>
</reference>
<feature type="non-terminal residue" evidence="2">
    <location>
        <position position="1"/>
    </location>
</feature>
<sequence length="53" mass="5693">GASDPASSGAPEWARQLRSEQSARHHRQVALQAVREGDRGGAAANPDIKERED</sequence>
<feature type="region of interest" description="Disordered" evidence="1">
    <location>
        <begin position="1"/>
        <end position="53"/>
    </location>
</feature>
<proteinExistence type="predicted"/>
<gene>
    <name evidence="2" type="ORF">AVDCRST_MAG91-2291</name>
</gene>
<name>A0A6J4THB4_9SPHN</name>
<protein>
    <submittedName>
        <fullName evidence="2">Conjugative transfer protein TrbL</fullName>
    </submittedName>
</protein>
<organism evidence="2">
    <name type="scientific">uncultured Sphingomonadaceae bacterium</name>
    <dbReference type="NCBI Taxonomy" id="169976"/>
    <lineage>
        <taxon>Bacteria</taxon>
        <taxon>Pseudomonadati</taxon>
        <taxon>Pseudomonadota</taxon>
        <taxon>Alphaproteobacteria</taxon>
        <taxon>Sphingomonadales</taxon>
        <taxon>Sphingomonadaceae</taxon>
        <taxon>environmental samples</taxon>
    </lineage>
</organism>